<dbReference type="GO" id="GO:0003676">
    <property type="term" value="F:nucleic acid binding"/>
    <property type="evidence" value="ECO:0007669"/>
    <property type="project" value="InterPro"/>
</dbReference>
<dbReference type="PANTHER" id="PTHR37984">
    <property type="entry name" value="PROTEIN CBG26694"/>
    <property type="match status" value="1"/>
</dbReference>
<dbReference type="EMBL" id="CAJNRD030001117">
    <property type="protein sequence ID" value="CAG5079615.1"/>
    <property type="molecule type" value="Genomic_DNA"/>
</dbReference>
<dbReference type="PANTHER" id="PTHR37984:SF5">
    <property type="entry name" value="PROTEIN NYNRIN-LIKE"/>
    <property type="match status" value="1"/>
</dbReference>
<dbReference type="Pfam" id="PF00665">
    <property type="entry name" value="rve"/>
    <property type="match status" value="1"/>
</dbReference>
<dbReference type="OrthoDB" id="7697376at2759"/>
<dbReference type="InterPro" id="IPR001584">
    <property type="entry name" value="Integrase_cat-core"/>
</dbReference>
<comment type="caution">
    <text evidence="2">The sequence shown here is derived from an EMBL/GenBank/DDBJ whole genome shotgun (WGS) entry which is preliminary data.</text>
</comment>
<dbReference type="Gene3D" id="4.10.60.10">
    <property type="entry name" value="Zinc finger, CCHC-type"/>
    <property type="match status" value="1"/>
</dbReference>
<dbReference type="InterPro" id="IPR012337">
    <property type="entry name" value="RNaseH-like_sf"/>
</dbReference>
<dbReference type="Proteomes" id="UP000786811">
    <property type="component" value="Unassembled WGS sequence"/>
</dbReference>
<dbReference type="SUPFAM" id="SSF57756">
    <property type="entry name" value="Retrovirus zinc finger-like domains"/>
    <property type="match status" value="1"/>
</dbReference>
<name>A0A8J2H721_COTCN</name>
<dbReference type="GO" id="GO:0015074">
    <property type="term" value="P:DNA integration"/>
    <property type="evidence" value="ECO:0007669"/>
    <property type="project" value="InterPro"/>
</dbReference>
<dbReference type="InterPro" id="IPR036875">
    <property type="entry name" value="Znf_CCHC_sf"/>
</dbReference>
<reference evidence="2" key="1">
    <citation type="submission" date="2021-04" db="EMBL/GenBank/DDBJ databases">
        <authorList>
            <person name="Chebbi M.A.C M."/>
        </authorList>
    </citation>
    <scope>NUCLEOTIDE SEQUENCE</scope>
</reference>
<dbReference type="InterPro" id="IPR001878">
    <property type="entry name" value="Znf_CCHC"/>
</dbReference>
<dbReference type="GO" id="GO:0008270">
    <property type="term" value="F:zinc ion binding"/>
    <property type="evidence" value="ECO:0007669"/>
    <property type="project" value="InterPro"/>
</dbReference>
<dbReference type="PROSITE" id="PS50994">
    <property type="entry name" value="INTEGRASE"/>
    <property type="match status" value="1"/>
</dbReference>
<dbReference type="InterPro" id="IPR036397">
    <property type="entry name" value="RNaseH_sf"/>
</dbReference>
<feature type="domain" description="Integrase catalytic" evidence="1">
    <location>
        <begin position="1"/>
        <end position="142"/>
    </location>
</feature>
<dbReference type="InterPro" id="IPR050951">
    <property type="entry name" value="Retrovirus_Pol_polyprotein"/>
</dbReference>
<gene>
    <name evidence="2" type="ORF">HICCMSTLAB_LOCUS3056</name>
</gene>
<dbReference type="Gene3D" id="3.30.420.10">
    <property type="entry name" value="Ribonuclease H-like superfamily/Ribonuclease H"/>
    <property type="match status" value="1"/>
</dbReference>
<dbReference type="AlphaFoldDB" id="A0A8J2H721"/>
<sequence>MPRSVRGKTHILVAYDVYTRYLEAEAVNTPTGKGVVDFLRRVFATWGTARVIISDNGTEFCNKLVEEFCNDRKIKHELTPTYHPQSNPVERVNRNLKIMIRSYLIKKQNIWDQYLFELKYAYNTSIHSSLNVSPAYLNFGRDPIYLDQYRDKLDVKVVDDSKTREDMLKYIDEMRHYVEKCMNKTQERRRALDTPKPPIDLLLGTEVYIRNRKLSKDIDGISSKLLPYMRGPFFIKSYISASMVELVNENGESMGNFHISTLKIPSRSNRINKRIINTEKMDNSESTGVPDLKASVSLMRRIKSELRPSYIHWQYADQDESLELDNSQSQVELVEMETSDSASIDQVTVVSQTRTDIAVVSDLDTLLNLEIPESEAGSKPSKPAQKPVNKSNAYMDAKTFWERFPCKGPAHIGGPATSENASLKLIKEASGISIYQELKSKLVLVKEPGTRNINLPEPGMVNTEPLLVTHHETLGEIRRESKIDIRQTMRKKEWDAYITRQVSHYLQQNSPKTRDVETQTVETRNFPFTPRGCIKCKQIGHAYKNCQNDAFGEEYCTNCWKIGHRNATCPFRDRKTVEWMRHHCFACKTPHPMYDPQCGRCLTRVGKAKDDMGKCLRLKYREGVDLLVPKFY</sequence>
<dbReference type="SMART" id="SM00343">
    <property type="entry name" value="ZnF_C2HC"/>
    <property type="match status" value="2"/>
</dbReference>
<accession>A0A8J2H721</accession>
<organism evidence="2 3">
    <name type="scientific">Cotesia congregata</name>
    <name type="common">Parasitoid wasp</name>
    <name type="synonym">Apanteles congregatus</name>
    <dbReference type="NCBI Taxonomy" id="51543"/>
    <lineage>
        <taxon>Eukaryota</taxon>
        <taxon>Metazoa</taxon>
        <taxon>Ecdysozoa</taxon>
        <taxon>Arthropoda</taxon>
        <taxon>Hexapoda</taxon>
        <taxon>Insecta</taxon>
        <taxon>Pterygota</taxon>
        <taxon>Neoptera</taxon>
        <taxon>Endopterygota</taxon>
        <taxon>Hymenoptera</taxon>
        <taxon>Apocrita</taxon>
        <taxon>Ichneumonoidea</taxon>
        <taxon>Braconidae</taxon>
        <taxon>Microgastrinae</taxon>
        <taxon>Cotesia</taxon>
    </lineage>
</organism>
<keyword evidence="3" id="KW-1185">Reference proteome</keyword>
<dbReference type="SUPFAM" id="SSF53098">
    <property type="entry name" value="Ribonuclease H-like"/>
    <property type="match status" value="1"/>
</dbReference>
<evidence type="ECO:0000313" key="2">
    <source>
        <dbReference type="EMBL" id="CAG5079615.1"/>
    </source>
</evidence>
<evidence type="ECO:0000259" key="1">
    <source>
        <dbReference type="PROSITE" id="PS50994"/>
    </source>
</evidence>
<protein>
    <submittedName>
        <fullName evidence="2">Similar to K02A2.6: Uncharacterized protein K02A2.6 (Caenorhabditis elegans)</fullName>
    </submittedName>
</protein>
<evidence type="ECO:0000313" key="3">
    <source>
        <dbReference type="Proteomes" id="UP000786811"/>
    </source>
</evidence>
<proteinExistence type="predicted"/>